<dbReference type="RefSeq" id="WP_143116339.1">
    <property type="nucleotide sequence ID" value="NZ_FOFR01000018.1"/>
</dbReference>
<reference evidence="3" key="1">
    <citation type="submission" date="2016-10" db="EMBL/GenBank/DDBJ databases">
        <authorList>
            <person name="Varghese N."/>
            <person name="Submissions S."/>
        </authorList>
    </citation>
    <scope>NUCLEOTIDE SEQUENCE [LARGE SCALE GENOMIC DNA]</scope>
    <source>
        <strain evidence="3">CGMCC 4.3525</strain>
    </source>
</reference>
<organism evidence="2 3">
    <name type="scientific">Lentzea xinjiangensis</name>
    <dbReference type="NCBI Taxonomy" id="402600"/>
    <lineage>
        <taxon>Bacteria</taxon>
        <taxon>Bacillati</taxon>
        <taxon>Actinomycetota</taxon>
        <taxon>Actinomycetes</taxon>
        <taxon>Pseudonocardiales</taxon>
        <taxon>Pseudonocardiaceae</taxon>
        <taxon>Lentzea</taxon>
    </lineage>
</organism>
<evidence type="ECO:0000313" key="3">
    <source>
        <dbReference type="Proteomes" id="UP000199352"/>
    </source>
</evidence>
<name>A0A1H9TFD2_9PSEU</name>
<accession>A0A1H9TFD2</accession>
<feature type="compositionally biased region" description="Polar residues" evidence="1">
    <location>
        <begin position="151"/>
        <end position="162"/>
    </location>
</feature>
<feature type="region of interest" description="Disordered" evidence="1">
    <location>
        <begin position="265"/>
        <end position="326"/>
    </location>
</feature>
<dbReference type="STRING" id="402600.SAMN05216188_11884"/>
<dbReference type="AlphaFoldDB" id="A0A1H9TFD2"/>
<dbReference type="OrthoDB" id="3667154at2"/>
<protein>
    <submittedName>
        <fullName evidence="2">Uncharacterized protein</fullName>
    </submittedName>
</protein>
<keyword evidence="3" id="KW-1185">Reference proteome</keyword>
<gene>
    <name evidence="2" type="ORF">SAMN05216188_11884</name>
</gene>
<feature type="compositionally biased region" description="Basic and acidic residues" evidence="1">
    <location>
        <begin position="171"/>
        <end position="185"/>
    </location>
</feature>
<feature type="compositionally biased region" description="Pro residues" evidence="1">
    <location>
        <begin position="109"/>
        <end position="121"/>
    </location>
</feature>
<dbReference type="Proteomes" id="UP000199352">
    <property type="component" value="Unassembled WGS sequence"/>
</dbReference>
<evidence type="ECO:0000256" key="1">
    <source>
        <dbReference type="SAM" id="MobiDB-lite"/>
    </source>
</evidence>
<sequence>MRIRSIKPEFYRSDDIAGLSREHRLLFIALWSYVDDNGVGIDSDRAIAADCFGLEDDPVETREFVRDGLATLSRALLVARYEVAGKRYIHITGWDRHQRVDRPNKPRYPRPPADLPPPPADETPDQDTWEPPAEPPDEEDPATPSRHPRDTPSTGTEEQGNRGTEAGRSAPPRERAPARPRERVTPAELNTTASRPDAYRLVASWADTLSTPVLKPQQRELAKHVTTLLSQGAQLPILRDALDLWAVEGRSPNYLPHAYTEAARAARAEANGGHSTRDVRGSRAHSPARSARGEKVRGWLSLTQPTTEEPSGWAPRMIEGGTRDAG</sequence>
<proteinExistence type="predicted"/>
<dbReference type="EMBL" id="FOFR01000018">
    <property type="protein sequence ID" value="SER95806.1"/>
    <property type="molecule type" value="Genomic_DNA"/>
</dbReference>
<feature type="region of interest" description="Disordered" evidence="1">
    <location>
        <begin position="99"/>
        <end position="195"/>
    </location>
</feature>
<evidence type="ECO:0000313" key="2">
    <source>
        <dbReference type="EMBL" id="SER95806.1"/>
    </source>
</evidence>